<protein>
    <submittedName>
        <fullName evidence="3">Uncharacterized protein</fullName>
    </submittedName>
</protein>
<evidence type="ECO:0000256" key="2">
    <source>
        <dbReference type="SAM" id="Phobius"/>
    </source>
</evidence>
<comment type="caution">
    <text evidence="3">The sequence shown here is derived from an EMBL/GenBank/DDBJ whole genome shotgun (WGS) entry which is preliminary data.</text>
</comment>
<feature type="region of interest" description="Disordered" evidence="1">
    <location>
        <begin position="219"/>
        <end position="240"/>
    </location>
</feature>
<feature type="transmembrane region" description="Helical" evidence="2">
    <location>
        <begin position="132"/>
        <end position="152"/>
    </location>
</feature>
<evidence type="ECO:0000256" key="1">
    <source>
        <dbReference type="SAM" id="MobiDB-lite"/>
    </source>
</evidence>
<dbReference type="AlphaFoldDB" id="A0A3N5Y4B9"/>
<organism evidence="3 4">
    <name type="scientific">Alteromonas sediminis</name>
    <dbReference type="NCBI Taxonomy" id="2259342"/>
    <lineage>
        <taxon>Bacteria</taxon>
        <taxon>Pseudomonadati</taxon>
        <taxon>Pseudomonadota</taxon>
        <taxon>Gammaproteobacteria</taxon>
        <taxon>Alteromonadales</taxon>
        <taxon>Alteromonadaceae</taxon>
        <taxon>Alteromonas/Salinimonas group</taxon>
        <taxon>Alteromonas</taxon>
    </lineage>
</organism>
<name>A0A3N5Y4B9_9ALTE</name>
<accession>A0A3N5Y4B9</accession>
<dbReference type="Proteomes" id="UP000275281">
    <property type="component" value="Unassembled WGS sequence"/>
</dbReference>
<proteinExistence type="predicted"/>
<reference evidence="3 4" key="1">
    <citation type="submission" date="2018-11" db="EMBL/GenBank/DDBJ databases">
        <authorList>
            <person name="Ye M.-Q."/>
            <person name="Du Z.-J."/>
        </authorList>
    </citation>
    <scope>NUCLEOTIDE SEQUENCE [LARGE SCALE GENOMIC DNA]</scope>
    <source>
        <strain evidence="3 4">U0105</strain>
    </source>
</reference>
<dbReference type="RefSeq" id="WP_124025955.1">
    <property type="nucleotide sequence ID" value="NZ_JBHRSN010000005.1"/>
</dbReference>
<evidence type="ECO:0000313" key="4">
    <source>
        <dbReference type="Proteomes" id="UP000275281"/>
    </source>
</evidence>
<keyword evidence="4" id="KW-1185">Reference proteome</keyword>
<dbReference type="OrthoDB" id="9814548at2"/>
<keyword evidence="2" id="KW-1133">Transmembrane helix</keyword>
<keyword evidence="2" id="KW-0472">Membrane</keyword>
<gene>
    <name evidence="3" type="ORF">DRW07_00630</name>
</gene>
<keyword evidence="2" id="KW-0812">Transmembrane</keyword>
<feature type="transmembrane region" description="Helical" evidence="2">
    <location>
        <begin position="31"/>
        <end position="52"/>
    </location>
</feature>
<evidence type="ECO:0000313" key="3">
    <source>
        <dbReference type="EMBL" id="RPJ67953.1"/>
    </source>
</evidence>
<sequence>MDAQKSDTESPHSQVYLFEELYRFMRESTGLAITAAYLILILSSMHYVYVFYGSFDIDIVKYVTFEDILATPIKNPDIILIFTFIIALLFAVDKSNAWRARLLSHNNDEPIPLFKKFLRAFFWSPQNRQANITLTILIVIGSLAVYTFTFAFKEAELIQEGEREHEQIELTVADGQVLKNVNLLGSTLNYVFIYDVKTQKSLIYYVESIIAITPAAKPAKTEQAPAPMPIKKEQPAQSDN</sequence>
<feature type="transmembrane region" description="Helical" evidence="2">
    <location>
        <begin position="72"/>
        <end position="92"/>
    </location>
</feature>
<dbReference type="EMBL" id="RPOK01000001">
    <property type="protein sequence ID" value="RPJ67953.1"/>
    <property type="molecule type" value="Genomic_DNA"/>
</dbReference>